<sequence length="522" mass="55581">MSLITRCPACATTFKVVADQLRISDGWVRCGQCAEVFDATAHLLTDPPTPAPSALPWRPSPVSPPPRAEPPAFLKSPAANTRSAPAPSPSAHAEVEPRLGQYAAEQRRAQEASMPALPERLPNLPSALATPPDALEATEARPKPPSADELLAAQLARLDLNLSQPSPELPPTDDVDEALRALDGIFDIVPERDLDVPVFQPDPLSLQATPRTQPEGDRFPVLSVPELDLELPGAAAAARPAPAGVTLGALQFPGDPAQGRDPSVAKPAQTEALPPTTDALDAGTWERPLPPDEVSPSLLSESQAGETPGDLSTQWAAESVLATAAPLATPAPQAPLSAQDEVDAYGRPDLQQLQFLKRARSQAFWRQTWVRLSLVLLILLSTAALVLQWVWHERDRLAASEPLLKPGLQAMCQVLSCELAPWRRIEPLLIESSSFNKSRGGTYQFALTVHNTSGVPLAMPAAELTLTDAQDQPVLRRVFPVAELGAPASLAAGAEWSGSWPVSVAGASGLRIAGYRVLVFYP</sequence>
<evidence type="ECO:0000256" key="1">
    <source>
        <dbReference type="SAM" id="MobiDB-lite"/>
    </source>
</evidence>
<dbReference type="Pfam" id="PF11906">
    <property type="entry name" value="DUF3426"/>
    <property type="match status" value="1"/>
</dbReference>
<keyword evidence="2" id="KW-0812">Transmembrane</keyword>
<feature type="region of interest" description="Disordered" evidence="1">
    <location>
        <begin position="48"/>
        <end position="145"/>
    </location>
</feature>
<dbReference type="EMBL" id="JAQSIO010000001">
    <property type="protein sequence ID" value="MDD0813042.1"/>
    <property type="molecule type" value="Genomic_DNA"/>
</dbReference>
<dbReference type="Pfam" id="PF13719">
    <property type="entry name" value="Zn_ribbon_5"/>
    <property type="match status" value="1"/>
</dbReference>
<organism evidence="4 5">
    <name type="scientific">Curvibacter microcysteis</name>
    <dbReference type="NCBI Taxonomy" id="3026419"/>
    <lineage>
        <taxon>Bacteria</taxon>
        <taxon>Pseudomonadati</taxon>
        <taxon>Pseudomonadota</taxon>
        <taxon>Betaproteobacteria</taxon>
        <taxon>Burkholderiales</taxon>
        <taxon>Comamonadaceae</taxon>
        <taxon>Curvibacter</taxon>
    </lineage>
</organism>
<feature type="compositionally biased region" description="Polar residues" evidence="1">
    <location>
        <begin position="297"/>
        <end position="312"/>
    </location>
</feature>
<dbReference type="InterPro" id="IPR011723">
    <property type="entry name" value="Znf/thioredoxin_put"/>
</dbReference>
<keyword evidence="5" id="KW-1185">Reference proteome</keyword>
<keyword evidence="2" id="KW-1133">Transmembrane helix</keyword>
<feature type="domain" description="Zinc finger/thioredoxin putative" evidence="3">
    <location>
        <begin position="3"/>
        <end position="39"/>
    </location>
</feature>
<evidence type="ECO:0000256" key="2">
    <source>
        <dbReference type="SAM" id="Phobius"/>
    </source>
</evidence>
<feature type="region of interest" description="Disordered" evidence="1">
    <location>
        <begin position="247"/>
        <end position="312"/>
    </location>
</feature>
<gene>
    <name evidence="4" type="ORF">PSQ39_00200</name>
</gene>
<protein>
    <submittedName>
        <fullName evidence="4">DUF3426 domain-containing protein</fullName>
    </submittedName>
</protein>
<reference evidence="4 5" key="1">
    <citation type="submission" date="2023-02" db="EMBL/GenBank/DDBJ databases">
        <title>Bacterial whole genome sequence for Curvibacter sp. HBC28.</title>
        <authorList>
            <person name="Le V."/>
            <person name="Ko S.-R."/>
            <person name="Ahn C.-Y."/>
            <person name="Oh H.-M."/>
        </authorList>
    </citation>
    <scope>NUCLEOTIDE SEQUENCE [LARGE SCALE GENOMIC DNA]</scope>
    <source>
        <strain evidence="4 5">HBC28</strain>
    </source>
</reference>
<keyword evidence="2" id="KW-0472">Membrane</keyword>
<evidence type="ECO:0000313" key="5">
    <source>
        <dbReference type="Proteomes" id="UP001528672"/>
    </source>
</evidence>
<dbReference type="RefSeq" id="WP_273924579.1">
    <property type="nucleotide sequence ID" value="NZ_JAQSIO010000001.1"/>
</dbReference>
<evidence type="ECO:0000313" key="4">
    <source>
        <dbReference type="EMBL" id="MDD0813042.1"/>
    </source>
</evidence>
<name>A0ABT5M8X9_9BURK</name>
<accession>A0ABT5M8X9</accession>
<dbReference type="Proteomes" id="UP001528672">
    <property type="component" value="Unassembled WGS sequence"/>
</dbReference>
<comment type="caution">
    <text evidence="4">The sequence shown here is derived from an EMBL/GenBank/DDBJ whole genome shotgun (WGS) entry which is preliminary data.</text>
</comment>
<feature type="compositionally biased region" description="Low complexity" evidence="1">
    <location>
        <begin position="70"/>
        <end position="92"/>
    </location>
</feature>
<feature type="compositionally biased region" description="Pro residues" evidence="1">
    <location>
        <begin position="48"/>
        <end position="69"/>
    </location>
</feature>
<dbReference type="InterPro" id="IPR021834">
    <property type="entry name" value="DUF3426"/>
</dbReference>
<feature type="transmembrane region" description="Helical" evidence="2">
    <location>
        <begin position="368"/>
        <end position="391"/>
    </location>
</feature>
<evidence type="ECO:0000259" key="3">
    <source>
        <dbReference type="Pfam" id="PF13719"/>
    </source>
</evidence>
<dbReference type="NCBIfam" id="TIGR02098">
    <property type="entry name" value="MJ0042_CXXC"/>
    <property type="match status" value="1"/>
</dbReference>
<proteinExistence type="predicted"/>